<gene>
    <name evidence="1" type="ORF">H9900_03045</name>
</gene>
<organism evidence="1 2">
    <name type="scientific">Candidatus Monoglobus merdigallinarum</name>
    <dbReference type="NCBI Taxonomy" id="2838698"/>
    <lineage>
        <taxon>Bacteria</taxon>
        <taxon>Bacillati</taxon>
        <taxon>Bacillota</taxon>
        <taxon>Clostridia</taxon>
        <taxon>Monoglobales</taxon>
        <taxon>Monoglobaceae</taxon>
        <taxon>Monoglobus</taxon>
    </lineage>
</organism>
<name>A0A9D1TLG4_9FIRM</name>
<reference evidence="1" key="2">
    <citation type="submission" date="2021-04" db="EMBL/GenBank/DDBJ databases">
        <authorList>
            <person name="Gilroy R."/>
        </authorList>
    </citation>
    <scope>NUCLEOTIDE SEQUENCE</scope>
    <source>
        <strain evidence="1">5790</strain>
    </source>
</reference>
<protein>
    <submittedName>
        <fullName evidence="1">DUF370 domain-containing protein</fullName>
    </submittedName>
</protein>
<proteinExistence type="predicted"/>
<comment type="caution">
    <text evidence="1">The sequence shown here is derived from an EMBL/GenBank/DDBJ whole genome shotgun (WGS) entry which is preliminary data.</text>
</comment>
<dbReference type="NCBIfam" id="NF046065">
    <property type="entry name" value="MtxRegRemB"/>
    <property type="match status" value="1"/>
</dbReference>
<sequence>MYLHIGKNTTVDTEDITAVLDMDNITVAKISRDFLKQAQRRGEVRSVAEDIPKSVIVCERDGVTCVYITNISSRAIAGRIRRLRSLEGYSVY</sequence>
<dbReference type="EMBL" id="DXIJ01000059">
    <property type="protein sequence ID" value="HIV85770.1"/>
    <property type="molecule type" value="Genomic_DNA"/>
</dbReference>
<evidence type="ECO:0000313" key="2">
    <source>
        <dbReference type="Proteomes" id="UP000824162"/>
    </source>
</evidence>
<dbReference type="AlphaFoldDB" id="A0A9D1TLG4"/>
<dbReference type="Proteomes" id="UP000824162">
    <property type="component" value="Unassembled WGS sequence"/>
</dbReference>
<evidence type="ECO:0000313" key="1">
    <source>
        <dbReference type="EMBL" id="HIV85770.1"/>
    </source>
</evidence>
<reference evidence="1" key="1">
    <citation type="journal article" date="2021" name="PeerJ">
        <title>Extensive microbial diversity within the chicken gut microbiome revealed by metagenomics and culture.</title>
        <authorList>
            <person name="Gilroy R."/>
            <person name="Ravi A."/>
            <person name="Getino M."/>
            <person name="Pursley I."/>
            <person name="Horton D.L."/>
            <person name="Alikhan N.F."/>
            <person name="Baker D."/>
            <person name="Gharbi K."/>
            <person name="Hall N."/>
            <person name="Watson M."/>
            <person name="Adriaenssens E.M."/>
            <person name="Foster-Nyarko E."/>
            <person name="Jarju S."/>
            <person name="Secka A."/>
            <person name="Antonio M."/>
            <person name="Oren A."/>
            <person name="Chaudhuri R.R."/>
            <person name="La Ragione R."/>
            <person name="Hildebrand F."/>
            <person name="Pallen M.J."/>
        </authorList>
    </citation>
    <scope>NUCLEOTIDE SEQUENCE</scope>
    <source>
        <strain evidence="1">5790</strain>
    </source>
</reference>
<accession>A0A9D1TLG4</accession>